<gene>
    <name evidence="1" type="ORF">CYMTET_10248</name>
</gene>
<evidence type="ECO:0000313" key="1">
    <source>
        <dbReference type="EMBL" id="KAK3281993.1"/>
    </source>
</evidence>
<accession>A0AAE0GQ38</accession>
<reference evidence="1 2" key="1">
    <citation type="journal article" date="2015" name="Genome Biol. Evol.">
        <title>Comparative Genomics of a Bacterivorous Green Alga Reveals Evolutionary Causalities and Consequences of Phago-Mixotrophic Mode of Nutrition.</title>
        <authorList>
            <person name="Burns J.A."/>
            <person name="Paasch A."/>
            <person name="Narechania A."/>
            <person name="Kim E."/>
        </authorList>
    </citation>
    <scope>NUCLEOTIDE SEQUENCE [LARGE SCALE GENOMIC DNA]</scope>
    <source>
        <strain evidence="1 2">PLY_AMNH</strain>
    </source>
</reference>
<dbReference type="Proteomes" id="UP001190700">
    <property type="component" value="Unassembled WGS sequence"/>
</dbReference>
<comment type="caution">
    <text evidence="1">The sequence shown here is derived from an EMBL/GenBank/DDBJ whole genome shotgun (WGS) entry which is preliminary data.</text>
</comment>
<dbReference type="EMBL" id="LGRX02003596">
    <property type="protein sequence ID" value="KAK3281993.1"/>
    <property type="molecule type" value="Genomic_DNA"/>
</dbReference>
<evidence type="ECO:0000313" key="2">
    <source>
        <dbReference type="Proteomes" id="UP001190700"/>
    </source>
</evidence>
<organism evidence="1 2">
    <name type="scientific">Cymbomonas tetramitiformis</name>
    <dbReference type="NCBI Taxonomy" id="36881"/>
    <lineage>
        <taxon>Eukaryota</taxon>
        <taxon>Viridiplantae</taxon>
        <taxon>Chlorophyta</taxon>
        <taxon>Pyramimonadophyceae</taxon>
        <taxon>Pyramimonadales</taxon>
        <taxon>Pyramimonadaceae</taxon>
        <taxon>Cymbomonas</taxon>
    </lineage>
</organism>
<name>A0AAE0GQ38_9CHLO</name>
<keyword evidence="2" id="KW-1185">Reference proteome</keyword>
<sequence length="80" mass="9287">MVTRDLATKIEHTRVTQHLTSTRDIALERKELRRTTKGGGETHQRRSQLVVRASQLRTHSLSDKAFPMDMFYLLVVRVPN</sequence>
<dbReference type="AlphaFoldDB" id="A0AAE0GQ38"/>
<protein>
    <submittedName>
        <fullName evidence="1">Uncharacterized protein</fullName>
    </submittedName>
</protein>
<proteinExistence type="predicted"/>